<evidence type="ECO:0000256" key="3">
    <source>
        <dbReference type="ARBA" id="ARBA00022597"/>
    </source>
</evidence>
<comment type="subcellular location">
    <subcellularLocation>
        <location evidence="1">Endomembrane system</location>
        <topology evidence="1">Multi-pass membrane protein</topology>
    </subcellularLocation>
</comment>
<keyword evidence="4 7" id="KW-0812">Transmembrane</keyword>
<dbReference type="STRING" id="763665.A0A2G5B267"/>
<evidence type="ECO:0000256" key="2">
    <source>
        <dbReference type="ARBA" id="ARBA00022448"/>
    </source>
</evidence>
<accession>A0A2G5B267</accession>
<feature type="transmembrane region" description="Helical" evidence="7">
    <location>
        <begin position="50"/>
        <end position="69"/>
    </location>
</feature>
<feature type="transmembrane region" description="Helical" evidence="7">
    <location>
        <begin position="229"/>
        <end position="248"/>
    </location>
</feature>
<dbReference type="Pfam" id="PF08449">
    <property type="entry name" value="UAA"/>
    <property type="match status" value="1"/>
</dbReference>
<dbReference type="SUPFAM" id="SSF103481">
    <property type="entry name" value="Multidrug resistance efflux transporter EmrE"/>
    <property type="match status" value="1"/>
</dbReference>
<keyword evidence="5 7" id="KW-1133">Transmembrane helix</keyword>
<evidence type="ECO:0000313" key="8">
    <source>
        <dbReference type="EMBL" id="PIA13112.1"/>
    </source>
</evidence>
<dbReference type="GO" id="GO:0005462">
    <property type="term" value="F:UDP-N-acetylglucosamine transmembrane transporter activity"/>
    <property type="evidence" value="ECO:0007669"/>
    <property type="project" value="TreeGrafter"/>
</dbReference>
<dbReference type="OrthoDB" id="999962at2759"/>
<evidence type="ECO:0000256" key="1">
    <source>
        <dbReference type="ARBA" id="ARBA00004127"/>
    </source>
</evidence>
<keyword evidence="9" id="KW-1185">Reference proteome</keyword>
<feature type="transmembrane region" description="Helical" evidence="7">
    <location>
        <begin position="89"/>
        <end position="108"/>
    </location>
</feature>
<keyword evidence="2" id="KW-0813">Transport</keyword>
<evidence type="ECO:0000256" key="5">
    <source>
        <dbReference type="ARBA" id="ARBA00022989"/>
    </source>
</evidence>
<dbReference type="PANTHER" id="PTHR10778:SF4">
    <property type="entry name" value="NUCLEOTIDE SUGAR TRANSPORTER SLC35B4"/>
    <property type="match status" value="1"/>
</dbReference>
<evidence type="ECO:0000256" key="4">
    <source>
        <dbReference type="ARBA" id="ARBA00022692"/>
    </source>
</evidence>
<dbReference type="NCBIfam" id="TIGR00803">
    <property type="entry name" value="nst"/>
    <property type="match status" value="1"/>
</dbReference>
<keyword evidence="6 7" id="KW-0472">Membrane</keyword>
<dbReference type="Proteomes" id="UP000242474">
    <property type="component" value="Unassembled WGS sequence"/>
</dbReference>
<evidence type="ECO:0000313" key="9">
    <source>
        <dbReference type="Proteomes" id="UP000242474"/>
    </source>
</evidence>
<organism evidence="8 9">
    <name type="scientific">Coemansia reversa (strain ATCC 12441 / NRRL 1564)</name>
    <dbReference type="NCBI Taxonomy" id="763665"/>
    <lineage>
        <taxon>Eukaryota</taxon>
        <taxon>Fungi</taxon>
        <taxon>Fungi incertae sedis</taxon>
        <taxon>Zoopagomycota</taxon>
        <taxon>Kickxellomycotina</taxon>
        <taxon>Kickxellomycetes</taxon>
        <taxon>Kickxellales</taxon>
        <taxon>Kickxellaceae</taxon>
        <taxon>Coemansia</taxon>
    </lineage>
</organism>
<dbReference type="GO" id="GO:0000139">
    <property type="term" value="C:Golgi membrane"/>
    <property type="evidence" value="ECO:0007669"/>
    <property type="project" value="TreeGrafter"/>
</dbReference>
<dbReference type="GO" id="GO:0005464">
    <property type="term" value="F:UDP-xylose transmembrane transporter activity"/>
    <property type="evidence" value="ECO:0007669"/>
    <property type="project" value="TreeGrafter"/>
</dbReference>
<sequence>MVALYFGVSVLNNLAFGFQVSMPLHIVFRSSGLIANMVCGYIFMSKRYHVMQIVSVVLVTVGVVIATFASIGQTAEEEQSYDNNKQESFFGIILLSCGVVLAALLGLYQEETYKKYGKHWKEGLFYNHALALPMFLFFWKDIRNQAVAISQSPPMYVNFRPEFINNLLVIFPALWYSLGVNVVSQLACASGVHQMTSMSTSLSLNVVLNLRKLVSLILSVLLFRNPITPNMTLGCMLVFLGTFAYTQASRKTQPATKLQTNSAAQQCTRPAKAIVKSDSIKPKDV</sequence>
<name>A0A2G5B267_COERN</name>
<dbReference type="InterPro" id="IPR013657">
    <property type="entry name" value="SCL35B1-4/HUT1"/>
</dbReference>
<feature type="transmembrane region" description="Helical" evidence="7">
    <location>
        <begin position="163"/>
        <end position="183"/>
    </location>
</feature>
<reference evidence="8 9" key="1">
    <citation type="journal article" date="2015" name="Genome Biol. Evol.">
        <title>Phylogenomic analyses indicate that early fungi evolved digesting cell walls of algal ancestors of land plants.</title>
        <authorList>
            <person name="Chang Y."/>
            <person name="Wang S."/>
            <person name="Sekimoto S."/>
            <person name="Aerts A.L."/>
            <person name="Choi C."/>
            <person name="Clum A."/>
            <person name="LaButti K.M."/>
            <person name="Lindquist E.A."/>
            <person name="Yee Ngan C."/>
            <person name="Ohm R.A."/>
            <person name="Salamov A.A."/>
            <person name="Grigoriev I.V."/>
            <person name="Spatafora J.W."/>
            <person name="Berbee M.L."/>
        </authorList>
    </citation>
    <scope>NUCLEOTIDE SEQUENCE [LARGE SCALE GENOMIC DNA]</scope>
    <source>
        <strain evidence="8 9">NRRL 1564</strain>
    </source>
</reference>
<evidence type="ECO:0000256" key="7">
    <source>
        <dbReference type="SAM" id="Phobius"/>
    </source>
</evidence>
<dbReference type="PANTHER" id="PTHR10778">
    <property type="entry name" value="SOLUTE CARRIER FAMILY 35 MEMBER B"/>
    <property type="match status" value="1"/>
</dbReference>
<dbReference type="EMBL" id="KZ303547">
    <property type="protein sequence ID" value="PIA13112.1"/>
    <property type="molecule type" value="Genomic_DNA"/>
</dbReference>
<dbReference type="GO" id="GO:0005789">
    <property type="term" value="C:endoplasmic reticulum membrane"/>
    <property type="evidence" value="ECO:0007669"/>
    <property type="project" value="TreeGrafter"/>
</dbReference>
<keyword evidence="3" id="KW-0762">Sugar transport</keyword>
<dbReference type="AlphaFoldDB" id="A0A2G5B267"/>
<proteinExistence type="predicted"/>
<dbReference type="InterPro" id="IPR037185">
    <property type="entry name" value="EmrE-like"/>
</dbReference>
<protein>
    <submittedName>
        <fullName evidence="8">UAA transporter</fullName>
    </submittedName>
</protein>
<evidence type="ECO:0000256" key="6">
    <source>
        <dbReference type="ARBA" id="ARBA00023136"/>
    </source>
</evidence>
<gene>
    <name evidence="8" type="ORF">COEREDRAFT_83690</name>
</gene>
<feature type="transmembrane region" description="Helical" evidence="7">
    <location>
        <begin position="20"/>
        <end position="43"/>
    </location>
</feature>